<evidence type="ECO:0000256" key="4">
    <source>
        <dbReference type="SAM" id="MobiDB-lite"/>
    </source>
</evidence>
<accession>A0A370NST6</accession>
<feature type="domain" description="HTH araC/xylS-type" evidence="5">
    <location>
        <begin position="1"/>
        <end position="80"/>
    </location>
</feature>
<keyword evidence="7" id="KW-1185">Reference proteome</keyword>
<dbReference type="PROSITE" id="PS01124">
    <property type="entry name" value="HTH_ARAC_FAMILY_2"/>
    <property type="match status" value="1"/>
</dbReference>
<dbReference type="Pfam" id="PF12833">
    <property type="entry name" value="HTH_18"/>
    <property type="match status" value="1"/>
</dbReference>
<protein>
    <recommendedName>
        <fullName evidence="5">HTH araC/xylS-type domain-containing protein</fullName>
    </recommendedName>
</protein>
<dbReference type="GO" id="GO:0043565">
    <property type="term" value="F:sequence-specific DNA binding"/>
    <property type="evidence" value="ECO:0007669"/>
    <property type="project" value="InterPro"/>
</dbReference>
<feature type="region of interest" description="Disordered" evidence="4">
    <location>
        <begin position="73"/>
        <end position="92"/>
    </location>
</feature>
<evidence type="ECO:0000259" key="5">
    <source>
        <dbReference type="PROSITE" id="PS01124"/>
    </source>
</evidence>
<dbReference type="EMBL" id="QKWJ01000024">
    <property type="protein sequence ID" value="RDK08660.1"/>
    <property type="molecule type" value="Genomic_DNA"/>
</dbReference>
<evidence type="ECO:0000256" key="1">
    <source>
        <dbReference type="ARBA" id="ARBA00023015"/>
    </source>
</evidence>
<gene>
    <name evidence="6" type="ORF">DN412_19410</name>
</gene>
<organism evidence="6 7">
    <name type="scientific">Cupriavidus lacunae</name>
    <dbReference type="NCBI Taxonomy" id="2666307"/>
    <lineage>
        <taxon>Bacteria</taxon>
        <taxon>Pseudomonadati</taxon>
        <taxon>Pseudomonadota</taxon>
        <taxon>Betaproteobacteria</taxon>
        <taxon>Burkholderiales</taxon>
        <taxon>Burkholderiaceae</taxon>
        <taxon>Cupriavidus</taxon>
    </lineage>
</organism>
<dbReference type="InterPro" id="IPR018060">
    <property type="entry name" value="HTH_AraC"/>
</dbReference>
<name>A0A370NST6_9BURK</name>
<dbReference type="InterPro" id="IPR050204">
    <property type="entry name" value="AraC_XylS_family_regulators"/>
</dbReference>
<evidence type="ECO:0000256" key="2">
    <source>
        <dbReference type="ARBA" id="ARBA00023125"/>
    </source>
</evidence>
<reference evidence="7" key="1">
    <citation type="submission" date="2018-06" db="EMBL/GenBank/DDBJ databases">
        <authorList>
            <person name="Feng T."/>
            <person name="Jeon C.O."/>
        </authorList>
    </citation>
    <scope>NUCLEOTIDE SEQUENCE [LARGE SCALE GENOMIC DNA]</scope>
    <source>
        <strain evidence="7">S23</strain>
    </source>
</reference>
<dbReference type="SUPFAM" id="SSF46689">
    <property type="entry name" value="Homeodomain-like"/>
    <property type="match status" value="1"/>
</dbReference>
<keyword evidence="2" id="KW-0238">DNA-binding</keyword>
<dbReference type="Proteomes" id="UP000255165">
    <property type="component" value="Unassembled WGS sequence"/>
</dbReference>
<sequence length="92" mass="9947">MSKQTAMGARTFQRHFVSTIGMPPGEWLLTEGLSGAKALLEEADLSVDEIAVQIGFGAAATLRNHFRNRLGTSPGYNRHRFSSSELHEAGCG</sequence>
<dbReference type="InterPro" id="IPR009057">
    <property type="entry name" value="Homeodomain-like_sf"/>
</dbReference>
<proteinExistence type="predicted"/>
<evidence type="ECO:0000313" key="6">
    <source>
        <dbReference type="EMBL" id="RDK08660.1"/>
    </source>
</evidence>
<dbReference type="Gene3D" id="1.10.10.60">
    <property type="entry name" value="Homeodomain-like"/>
    <property type="match status" value="1"/>
</dbReference>
<dbReference type="PANTHER" id="PTHR46796">
    <property type="entry name" value="HTH-TYPE TRANSCRIPTIONAL ACTIVATOR RHAS-RELATED"/>
    <property type="match status" value="1"/>
</dbReference>
<keyword evidence="1" id="KW-0805">Transcription regulation</keyword>
<dbReference type="GO" id="GO:0003700">
    <property type="term" value="F:DNA-binding transcription factor activity"/>
    <property type="evidence" value="ECO:0007669"/>
    <property type="project" value="InterPro"/>
</dbReference>
<evidence type="ECO:0000313" key="7">
    <source>
        <dbReference type="Proteomes" id="UP000255165"/>
    </source>
</evidence>
<dbReference type="SMART" id="SM00342">
    <property type="entry name" value="HTH_ARAC"/>
    <property type="match status" value="1"/>
</dbReference>
<comment type="caution">
    <text evidence="6">The sequence shown here is derived from an EMBL/GenBank/DDBJ whole genome shotgun (WGS) entry which is preliminary data.</text>
</comment>
<keyword evidence="3" id="KW-0804">Transcription</keyword>
<dbReference type="AlphaFoldDB" id="A0A370NST6"/>
<dbReference type="RefSeq" id="WP_115213164.1">
    <property type="nucleotide sequence ID" value="NZ_QKWJ01000024.1"/>
</dbReference>
<evidence type="ECO:0000256" key="3">
    <source>
        <dbReference type="ARBA" id="ARBA00023163"/>
    </source>
</evidence>